<gene>
    <name evidence="2" type="primary">yiaA</name>
    <name evidence="2" type="ORF">NCTC12993_02027</name>
</gene>
<dbReference type="AlphaFoldDB" id="A0A485AJE0"/>
<protein>
    <submittedName>
        <fullName evidence="2">Inner membrane protein yiaA</fullName>
    </submittedName>
</protein>
<keyword evidence="1" id="KW-1133">Transmembrane helix</keyword>
<sequence length="58" mass="6492">MRDILKSPRLALIVGVLLYLFFLWRACPQLEDKGYFLAILTLGIFCHCRLPAAGVAAI</sequence>
<keyword evidence="1" id="KW-0472">Membrane</keyword>
<evidence type="ECO:0000256" key="1">
    <source>
        <dbReference type="SAM" id="Phobius"/>
    </source>
</evidence>
<name>A0A485AJE0_KLUCR</name>
<evidence type="ECO:0000313" key="2">
    <source>
        <dbReference type="EMBL" id="VFS61707.1"/>
    </source>
</evidence>
<keyword evidence="3" id="KW-1185">Reference proteome</keyword>
<evidence type="ECO:0000313" key="3">
    <source>
        <dbReference type="Proteomes" id="UP000401081"/>
    </source>
</evidence>
<organism evidence="2 3">
    <name type="scientific">Kluyvera cryocrescens</name>
    <name type="common">Kluyvera citrophila</name>
    <dbReference type="NCBI Taxonomy" id="580"/>
    <lineage>
        <taxon>Bacteria</taxon>
        <taxon>Pseudomonadati</taxon>
        <taxon>Pseudomonadota</taxon>
        <taxon>Gammaproteobacteria</taxon>
        <taxon>Enterobacterales</taxon>
        <taxon>Enterobacteriaceae</taxon>
        <taxon>Kluyvera</taxon>
    </lineage>
</organism>
<keyword evidence="1" id="KW-0812">Transmembrane</keyword>
<feature type="transmembrane region" description="Helical" evidence="1">
    <location>
        <begin position="35"/>
        <end position="57"/>
    </location>
</feature>
<reference evidence="2 3" key="1">
    <citation type="submission" date="2019-03" db="EMBL/GenBank/DDBJ databases">
        <authorList>
            <consortium name="Pathogen Informatics"/>
        </authorList>
    </citation>
    <scope>NUCLEOTIDE SEQUENCE [LARGE SCALE GENOMIC DNA]</scope>
    <source>
        <strain evidence="2 3">NCTC12993</strain>
    </source>
</reference>
<dbReference type="Proteomes" id="UP000401081">
    <property type="component" value="Unassembled WGS sequence"/>
</dbReference>
<accession>A0A485AJE0</accession>
<dbReference type="EMBL" id="CAADJD010000015">
    <property type="protein sequence ID" value="VFS61707.1"/>
    <property type="molecule type" value="Genomic_DNA"/>
</dbReference>
<proteinExistence type="predicted"/>